<gene>
    <name evidence="8" type="ORF">SAMN02745218_00698</name>
</gene>
<dbReference type="EMBL" id="FQUW01000008">
    <property type="protein sequence ID" value="SHE70242.1"/>
    <property type="molecule type" value="Genomic_DNA"/>
</dbReference>
<reference evidence="9" key="1">
    <citation type="submission" date="2016-11" db="EMBL/GenBank/DDBJ databases">
        <authorList>
            <person name="Varghese N."/>
            <person name="Submissions S."/>
        </authorList>
    </citation>
    <scope>NUCLEOTIDE SEQUENCE [LARGE SCALE GENOMIC DNA]</scope>
    <source>
        <strain evidence="9">DSM 11792</strain>
    </source>
</reference>
<keyword evidence="9" id="KW-1185">Reference proteome</keyword>
<evidence type="ECO:0000256" key="2">
    <source>
        <dbReference type="ARBA" id="ARBA00017823"/>
    </source>
</evidence>
<evidence type="ECO:0000256" key="4">
    <source>
        <dbReference type="ARBA" id="ARBA00022795"/>
    </source>
</evidence>
<evidence type="ECO:0000256" key="5">
    <source>
        <dbReference type="ARBA" id="ARBA00023015"/>
    </source>
</evidence>
<evidence type="ECO:0000313" key="8">
    <source>
        <dbReference type="EMBL" id="SHE70242.1"/>
    </source>
</evidence>
<name>A0A1M4VN13_9FIRM</name>
<keyword evidence="6" id="KW-0804">Transcription</keyword>
<evidence type="ECO:0000256" key="3">
    <source>
        <dbReference type="ARBA" id="ARBA00022491"/>
    </source>
</evidence>
<dbReference type="NCBIfam" id="TIGR03824">
    <property type="entry name" value="FlgM_jcvi"/>
    <property type="match status" value="1"/>
</dbReference>
<dbReference type="InterPro" id="IPR007412">
    <property type="entry name" value="FlgM"/>
</dbReference>
<dbReference type="Pfam" id="PF04316">
    <property type="entry name" value="FlgM"/>
    <property type="match status" value="1"/>
</dbReference>
<feature type="domain" description="Anti-sigma-28 factor FlgM C-terminal" evidence="7">
    <location>
        <begin position="38"/>
        <end position="92"/>
    </location>
</feature>
<evidence type="ECO:0000313" key="9">
    <source>
        <dbReference type="Proteomes" id="UP000184196"/>
    </source>
</evidence>
<sequence length="100" mass="11488">MRINFNPGQVADIYFKRLKTTGKEGKKEGVAASHLQKDAVEISDRARELQLYRARLKELPETREELVVAVKKRLAEGTYRIDAEKVAAGIIEEHRLDRRV</sequence>
<dbReference type="GO" id="GO:0044781">
    <property type="term" value="P:bacterial-type flagellum organization"/>
    <property type="evidence" value="ECO:0007669"/>
    <property type="project" value="UniProtKB-KW"/>
</dbReference>
<dbReference type="InterPro" id="IPR031316">
    <property type="entry name" value="FlgM_C"/>
</dbReference>
<keyword evidence="4" id="KW-1005">Bacterial flagellum biogenesis</keyword>
<dbReference type="GO" id="GO:0045892">
    <property type="term" value="P:negative regulation of DNA-templated transcription"/>
    <property type="evidence" value="ECO:0007669"/>
    <property type="project" value="InterPro"/>
</dbReference>
<accession>A0A1M4VN13</accession>
<dbReference type="SUPFAM" id="SSF101498">
    <property type="entry name" value="Anti-sigma factor FlgM"/>
    <property type="match status" value="1"/>
</dbReference>
<dbReference type="Proteomes" id="UP000184196">
    <property type="component" value="Unassembled WGS sequence"/>
</dbReference>
<comment type="similarity">
    <text evidence="1">Belongs to the FlgM family.</text>
</comment>
<dbReference type="RefSeq" id="WP_073163244.1">
    <property type="nucleotide sequence ID" value="NZ_FQUW01000008.1"/>
</dbReference>
<keyword evidence="3" id="KW-0678">Repressor</keyword>
<evidence type="ECO:0000256" key="1">
    <source>
        <dbReference type="ARBA" id="ARBA00005322"/>
    </source>
</evidence>
<evidence type="ECO:0000256" key="6">
    <source>
        <dbReference type="ARBA" id="ARBA00023163"/>
    </source>
</evidence>
<evidence type="ECO:0000259" key="7">
    <source>
        <dbReference type="Pfam" id="PF04316"/>
    </source>
</evidence>
<organism evidence="8 9">
    <name type="scientific">Desulfofundulus australicus DSM 11792</name>
    <dbReference type="NCBI Taxonomy" id="1121425"/>
    <lineage>
        <taxon>Bacteria</taxon>
        <taxon>Bacillati</taxon>
        <taxon>Bacillota</taxon>
        <taxon>Clostridia</taxon>
        <taxon>Eubacteriales</taxon>
        <taxon>Peptococcaceae</taxon>
        <taxon>Desulfofundulus</taxon>
    </lineage>
</organism>
<protein>
    <recommendedName>
        <fullName evidence="2">Negative regulator of flagellin synthesis</fullName>
    </recommendedName>
</protein>
<dbReference type="AlphaFoldDB" id="A0A1M4VN13"/>
<proteinExistence type="inferred from homology"/>
<dbReference type="InterPro" id="IPR035890">
    <property type="entry name" value="Anti-sigma-28_factor_FlgM_sf"/>
</dbReference>
<keyword evidence="5" id="KW-0805">Transcription regulation</keyword>